<dbReference type="Proteomes" id="UP000663866">
    <property type="component" value="Unassembled WGS sequence"/>
</dbReference>
<protein>
    <recommendedName>
        <fullName evidence="1">MULE transposase domain-containing protein</fullName>
    </recommendedName>
</protein>
<evidence type="ECO:0000259" key="1">
    <source>
        <dbReference type="Pfam" id="PF10551"/>
    </source>
</evidence>
<accession>A0A820P129</accession>
<feature type="domain" description="MULE transposase" evidence="1">
    <location>
        <begin position="99"/>
        <end position="174"/>
    </location>
</feature>
<evidence type="ECO:0000313" key="3">
    <source>
        <dbReference type="Proteomes" id="UP000663866"/>
    </source>
</evidence>
<dbReference type="InterPro" id="IPR018289">
    <property type="entry name" value="MULE_transposase_dom"/>
</dbReference>
<comment type="caution">
    <text evidence="2">The sequence shown here is derived from an EMBL/GenBank/DDBJ whole genome shotgun (WGS) entry which is preliminary data.</text>
</comment>
<reference evidence="2" key="1">
    <citation type="submission" date="2021-02" db="EMBL/GenBank/DDBJ databases">
        <authorList>
            <person name="Nowell W R."/>
        </authorList>
    </citation>
    <scope>NUCLEOTIDE SEQUENCE</scope>
</reference>
<dbReference type="EMBL" id="CAJOBG010040382">
    <property type="protein sequence ID" value="CAF4397523.1"/>
    <property type="molecule type" value="Genomic_DNA"/>
</dbReference>
<proteinExistence type="predicted"/>
<sequence length="356" mass="41020">MKERILNETISLTKIYDEEIKKASFSDEATAAFASVVEFRSNMSKTSRKNIPAAYQQTISGGGFLLMDSFLKRGKECVLIFSTDHSAPSNFDQTFLIHVQQFNQDFPVVFRLLPNRRATIYVELFERLKQEAIAMNPTLEPKRVVSDFESSLISAVQTVFPSASHSSCNFHFVQTVHRNIAAYKNDESIREQCRGLMALSLMPVSEIEQQFKRIRALFLPSLNELFIYFERQWIKGNILLSPWNASESGHFTNNISEVDLTPSIPDTQTSTYPIIPKSRLELKQKLVDTVLNMHCDDFKEYIAGDMKSKTFATCNLRKDIVWHVKVSTSNYNRHLQRRNKAEYVLWSQNASFKEKK</sequence>
<keyword evidence="3" id="KW-1185">Reference proteome</keyword>
<dbReference type="Pfam" id="PF10551">
    <property type="entry name" value="MULE"/>
    <property type="match status" value="1"/>
</dbReference>
<evidence type="ECO:0000313" key="2">
    <source>
        <dbReference type="EMBL" id="CAF4397523.1"/>
    </source>
</evidence>
<name>A0A820P129_9BILA</name>
<organism evidence="2 3">
    <name type="scientific">Rotaria magnacalcarata</name>
    <dbReference type="NCBI Taxonomy" id="392030"/>
    <lineage>
        <taxon>Eukaryota</taxon>
        <taxon>Metazoa</taxon>
        <taxon>Spiralia</taxon>
        <taxon>Gnathifera</taxon>
        <taxon>Rotifera</taxon>
        <taxon>Eurotatoria</taxon>
        <taxon>Bdelloidea</taxon>
        <taxon>Philodinida</taxon>
        <taxon>Philodinidae</taxon>
        <taxon>Rotaria</taxon>
    </lineage>
</organism>
<dbReference type="AlphaFoldDB" id="A0A820P129"/>
<gene>
    <name evidence="2" type="ORF">OVN521_LOCUS34675</name>
</gene>